<evidence type="ECO:0000256" key="9">
    <source>
        <dbReference type="ARBA" id="ARBA00023157"/>
    </source>
</evidence>
<dbReference type="SUPFAM" id="SSF55931">
    <property type="entry name" value="Glutamine synthetase/guanido kinase"/>
    <property type="match status" value="1"/>
</dbReference>
<comment type="subunit">
    <text evidence="3">Homodimer or monomer when oxidized or reduced, respectively.</text>
</comment>
<dbReference type="EC" id="6.3.2.2" evidence="10"/>
<dbReference type="RefSeq" id="WP_160618718.1">
    <property type="nucleotide sequence ID" value="NZ_CP047652.1"/>
</dbReference>
<sequence>MSNPGQSNMTPIKNRAQLIDVISSGCKQKNDWRIGTEHEKFGFTLPHYASVNRAAYAPPDYKSNGIEALLERLSGPEWSAILDKGNLIGLAGKNSQKGCSISLEPAGQFELSGAPLENLHETQKEMSAHFALIKEPASALGLGFAPLGFHPLMSRAEMPWMPKSRYAIMRRYMPEVGTLGLDMMKRTCTVQVNLDFSSEADMAQKMRVSLALQPLATAIFANSPFIEGKPNGWLSNRARIWLDTDNQRCGQPSAFFEENFGFEQYVDWVLDVPMYFVNRDGNYHDVAGCSFRKWINGEDQEPLRHMTPTIGDFEDHLTTVFPDVRLKQYLEMRGADAGTPEMMLAQSAFWVGLLYDADVLEETEKLVKKHPWHIYQALRPKVAQFGLDAEFPGGLRKLAQDIVKLAQKGLEQRGLGEGRYLDPLTKIAEGAPNQAEYWLERYKTVWNGDVRPIFDEASVTHS</sequence>
<dbReference type="EMBL" id="CP047652">
    <property type="protein sequence ID" value="QHI95642.1"/>
    <property type="molecule type" value="Genomic_DNA"/>
</dbReference>
<dbReference type="InterPro" id="IPR035434">
    <property type="entry name" value="GCL_bact_plant"/>
</dbReference>
<evidence type="ECO:0000256" key="3">
    <source>
        <dbReference type="ARBA" id="ARBA00011153"/>
    </source>
</evidence>
<dbReference type="KEGG" id="bomb:GT348_04630"/>
<dbReference type="PIRSF" id="PIRSF017901">
    <property type="entry name" value="GCL"/>
    <property type="match status" value="1"/>
</dbReference>
<comment type="catalytic activity">
    <reaction evidence="10">
        <text>L-cysteine + L-glutamate + ATP = gamma-L-glutamyl-L-cysteine + ADP + phosphate + H(+)</text>
        <dbReference type="Rhea" id="RHEA:13285"/>
        <dbReference type="ChEBI" id="CHEBI:15378"/>
        <dbReference type="ChEBI" id="CHEBI:29985"/>
        <dbReference type="ChEBI" id="CHEBI:30616"/>
        <dbReference type="ChEBI" id="CHEBI:35235"/>
        <dbReference type="ChEBI" id="CHEBI:43474"/>
        <dbReference type="ChEBI" id="CHEBI:58173"/>
        <dbReference type="ChEBI" id="CHEBI:456216"/>
        <dbReference type="EC" id="6.3.2.2"/>
    </reaction>
</comment>
<comment type="function">
    <text evidence="10">Catalyzes the synthesis of gamma-glutamylcysteine (gamma-GC).</text>
</comment>
<evidence type="ECO:0000256" key="6">
    <source>
        <dbReference type="ARBA" id="ARBA00022741"/>
    </source>
</evidence>
<organism evidence="11 12">
    <name type="scientific">Aristophania vespae</name>
    <dbReference type="NCBI Taxonomy" id="2697033"/>
    <lineage>
        <taxon>Bacteria</taxon>
        <taxon>Pseudomonadati</taxon>
        <taxon>Pseudomonadota</taxon>
        <taxon>Alphaproteobacteria</taxon>
        <taxon>Acetobacterales</taxon>
        <taxon>Acetobacteraceae</taxon>
        <taxon>Aristophania</taxon>
    </lineage>
</organism>
<dbReference type="InterPro" id="IPR011556">
    <property type="entry name" value="Glut_cys_lig_pln_type"/>
</dbReference>
<gene>
    <name evidence="11" type="ORF">GT348_04630</name>
</gene>
<evidence type="ECO:0000256" key="1">
    <source>
        <dbReference type="ARBA" id="ARBA00005006"/>
    </source>
</evidence>
<name>A0A6P1NJ01_9PROT</name>
<dbReference type="InterPro" id="IPR006336">
    <property type="entry name" value="GCS2"/>
</dbReference>
<keyword evidence="6 10" id="KW-0547">Nucleotide-binding</keyword>
<proteinExistence type="inferred from homology"/>
<comment type="pathway">
    <text evidence="1">Sulfur metabolism; glutathione biosynthesis; glutathione from L-cysteine and L-glutamate: step 1/2.</text>
</comment>
<dbReference type="NCBIfam" id="TIGR01436">
    <property type="entry name" value="glu_cys_lig_pln"/>
    <property type="match status" value="1"/>
</dbReference>
<reference evidence="11 12" key="1">
    <citation type="submission" date="2020-01" db="EMBL/GenBank/DDBJ databases">
        <title>Genome sequencing of strain KACC 21507.</title>
        <authorList>
            <person name="Heo J."/>
            <person name="Kim S.-J."/>
            <person name="Kim J.-S."/>
            <person name="Hong S.-B."/>
            <person name="Kwon S.-W."/>
        </authorList>
    </citation>
    <scope>NUCLEOTIDE SEQUENCE [LARGE SCALE GENOMIC DNA]</scope>
    <source>
        <strain evidence="11 12">KACC 21507</strain>
    </source>
</reference>
<dbReference type="InterPro" id="IPR014746">
    <property type="entry name" value="Gln_synth/guanido_kin_cat_dom"/>
</dbReference>
<comment type="similarity">
    <text evidence="10">Belongs to the glutamate--cysteine ligase type 2 family. EgtA subfamily.</text>
</comment>
<dbReference type="GO" id="GO:0006750">
    <property type="term" value="P:glutathione biosynthetic process"/>
    <property type="evidence" value="ECO:0007669"/>
    <property type="project" value="UniProtKB-UniRule"/>
</dbReference>
<evidence type="ECO:0000256" key="5">
    <source>
        <dbReference type="ARBA" id="ARBA00022684"/>
    </source>
</evidence>
<comment type="similarity">
    <text evidence="2">Belongs to the carboxylate-amine ligase family. Glutamate--cysteine ligase type 2 subfamily.</text>
</comment>
<keyword evidence="7 10" id="KW-0067">ATP-binding</keyword>
<evidence type="ECO:0000256" key="8">
    <source>
        <dbReference type="ARBA" id="ARBA00022946"/>
    </source>
</evidence>
<dbReference type="GO" id="GO:0005524">
    <property type="term" value="F:ATP binding"/>
    <property type="evidence" value="ECO:0007669"/>
    <property type="project" value="UniProtKB-UniRule"/>
</dbReference>
<dbReference type="PANTHER" id="PTHR34378">
    <property type="entry name" value="GLUTAMATE--CYSTEINE LIGASE, CHLOROPLASTIC"/>
    <property type="match status" value="1"/>
</dbReference>
<evidence type="ECO:0000256" key="2">
    <source>
        <dbReference type="ARBA" id="ARBA00010253"/>
    </source>
</evidence>
<keyword evidence="4 10" id="KW-0436">Ligase</keyword>
<evidence type="ECO:0000313" key="12">
    <source>
        <dbReference type="Proteomes" id="UP000463975"/>
    </source>
</evidence>
<evidence type="ECO:0000256" key="7">
    <source>
        <dbReference type="ARBA" id="ARBA00022840"/>
    </source>
</evidence>
<accession>A0A6P1NJ01</accession>
<protein>
    <recommendedName>
        <fullName evidence="10">Glutamate--cysteine ligase</fullName>
        <ecNumber evidence="10">6.3.2.2</ecNumber>
    </recommendedName>
</protein>
<evidence type="ECO:0000256" key="10">
    <source>
        <dbReference type="PIRNR" id="PIRNR017901"/>
    </source>
</evidence>
<keyword evidence="9" id="KW-1015">Disulfide bond</keyword>
<keyword evidence="5" id="KW-0317">Glutathione biosynthesis</keyword>
<dbReference type="GO" id="GO:0004357">
    <property type="term" value="F:glutamate-cysteine ligase activity"/>
    <property type="evidence" value="ECO:0007669"/>
    <property type="project" value="UniProtKB-UniRule"/>
</dbReference>
<evidence type="ECO:0000313" key="11">
    <source>
        <dbReference type="EMBL" id="QHI95642.1"/>
    </source>
</evidence>
<keyword evidence="12" id="KW-1185">Reference proteome</keyword>
<dbReference type="PANTHER" id="PTHR34378:SF1">
    <property type="entry name" value="GLUTAMATE--CYSTEINE LIGASE, CHLOROPLASTIC"/>
    <property type="match status" value="1"/>
</dbReference>
<dbReference type="Proteomes" id="UP000463975">
    <property type="component" value="Chromosome"/>
</dbReference>
<dbReference type="Pfam" id="PF04107">
    <property type="entry name" value="GCS2"/>
    <property type="match status" value="1"/>
</dbReference>
<evidence type="ECO:0000256" key="4">
    <source>
        <dbReference type="ARBA" id="ARBA00022598"/>
    </source>
</evidence>
<keyword evidence="8" id="KW-0809">Transit peptide</keyword>
<dbReference type="AlphaFoldDB" id="A0A6P1NJ01"/>
<dbReference type="Gene3D" id="3.30.590.20">
    <property type="match status" value="1"/>
</dbReference>